<dbReference type="PANTHER" id="PTHR13789:SF314">
    <property type="entry name" value="FAD-BINDING DOMAIN-CONTAINING PROTEIN"/>
    <property type="match status" value="1"/>
</dbReference>
<sequence length="412" mass="45470">MGSQPELHFVIVGGGIAGLATAFALRHSTRRITVLERSRMIREVGALLSLQPNASKIINKWNLSTFLESTEPLIDRALRMFDSDGNCLREIPLQGQFGAERVLYHRQDLQATLKDAATSDQFDGRPAEIRTASQVVSVDCEEGIVTLESGEKIHGDVIVGADGIHSVVRTAVVGEERQPLQTGTSAYRMLIPTEDLEKLATPKKLIDTRDPCTTMIVGHDRRVIMGPGRGKKLYGIVALVPDDILAEESSGDSWVSPGSIEKLLEAYSDFPPWLHDMFRASPDIALWQLRDIDPLPRWVRGRAILIGDAAHAMLPTQGQGASQSIEDAEALAAFLAQVQSRDEVGVALQRVFDVRYDRATLIQRFSREQAKPATDGTSREIKLDPGQFMKYNCDYDGAQDWEARQKNGTAKP</sequence>
<evidence type="ECO:0000256" key="6">
    <source>
        <dbReference type="SAM" id="Phobius"/>
    </source>
</evidence>
<dbReference type="Pfam" id="PF01494">
    <property type="entry name" value="FAD_binding_3"/>
    <property type="match status" value="1"/>
</dbReference>
<evidence type="ECO:0000313" key="9">
    <source>
        <dbReference type="Proteomes" id="UP000635477"/>
    </source>
</evidence>
<dbReference type="PANTHER" id="PTHR13789">
    <property type="entry name" value="MONOOXYGENASE"/>
    <property type="match status" value="1"/>
</dbReference>
<dbReference type="AlphaFoldDB" id="A0A8H4XMP8"/>
<accession>A0A8H4XMP8</accession>
<evidence type="ECO:0000313" key="8">
    <source>
        <dbReference type="EMBL" id="KAF4981757.1"/>
    </source>
</evidence>
<name>A0A8H4XMP8_9HYPO</name>
<proteinExistence type="inferred from homology"/>
<dbReference type="InterPro" id="IPR002938">
    <property type="entry name" value="FAD-bd"/>
</dbReference>
<dbReference type="InterPro" id="IPR036188">
    <property type="entry name" value="FAD/NAD-bd_sf"/>
</dbReference>
<keyword evidence="4" id="KW-0560">Oxidoreductase</keyword>
<keyword evidence="6" id="KW-0472">Membrane</keyword>
<dbReference type="EMBL" id="JABEYC010000151">
    <property type="protein sequence ID" value="KAF4981757.1"/>
    <property type="molecule type" value="Genomic_DNA"/>
</dbReference>
<evidence type="ECO:0000256" key="2">
    <source>
        <dbReference type="ARBA" id="ARBA00022630"/>
    </source>
</evidence>
<dbReference type="OrthoDB" id="9993796at2759"/>
<dbReference type="GO" id="GO:0071949">
    <property type="term" value="F:FAD binding"/>
    <property type="evidence" value="ECO:0007669"/>
    <property type="project" value="InterPro"/>
</dbReference>
<dbReference type="Proteomes" id="UP000635477">
    <property type="component" value="Unassembled WGS sequence"/>
</dbReference>
<keyword evidence="9" id="KW-1185">Reference proteome</keyword>
<organism evidence="8 9">
    <name type="scientific">Fusarium zealandicum</name>
    <dbReference type="NCBI Taxonomy" id="1053134"/>
    <lineage>
        <taxon>Eukaryota</taxon>
        <taxon>Fungi</taxon>
        <taxon>Dikarya</taxon>
        <taxon>Ascomycota</taxon>
        <taxon>Pezizomycotina</taxon>
        <taxon>Sordariomycetes</taxon>
        <taxon>Hypocreomycetidae</taxon>
        <taxon>Hypocreales</taxon>
        <taxon>Nectriaceae</taxon>
        <taxon>Fusarium</taxon>
        <taxon>Fusarium staphyleae species complex</taxon>
    </lineage>
</organism>
<keyword evidence="2" id="KW-0285">Flavoprotein</keyword>
<evidence type="ECO:0000256" key="4">
    <source>
        <dbReference type="ARBA" id="ARBA00023002"/>
    </source>
</evidence>
<keyword evidence="6" id="KW-1133">Transmembrane helix</keyword>
<comment type="caution">
    <text evidence="8">The sequence shown here is derived from an EMBL/GenBank/DDBJ whole genome shotgun (WGS) entry which is preliminary data.</text>
</comment>
<evidence type="ECO:0000256" key="5">
    <source>
        <dbReference type="ARBA" id="ARBA00023033"/>
    </source>
</evidence>
<protein>
    <recommendedName>
        <fullName evidence="7">FAD-binding domain-containing protein</fullName>
    </recommendedName>
</protein>
<reference evidence="8" key="2">
    <citation type="submission" date="2020-05" db="EMBL/GenBank/DDBJ databases">
        <authorList>
            <person name="Kim H.-S."/>
            <person name="Proctor R.H."/>
            <person name="Brown D.W."/>
        </authorList>
    </citation>
    <scope>NUCLEOTIDE SEQUENCE</scope>
    <source>
        <strain evidence="8">NRRL 22465</strain>
    </source>
</reference>
<dbReference type="Gene3D" id="3.50.50.60">
    <property type="entry name" value="FAD/NAD(P)-binding domain"/>
    <property type="match status" value="1"/>
</dbReference>
<dbReference type="SUPFAM" id="SSF51905">
    <property type="entry name" value="FAD/NAD(P)-binding domain"/>
    <property type="match status" value="1"/>
</dbReference>
<keyword evidence="5" id="KW-0503">Monooxygenase</keyword>
<dbReference type="InterPro" id="IPR050493">
    <property type="entry name" value="FAD-dep_Monooxygenase_BioMet"/>
</dbReference>
<dbReference type="SUPFAM" id="SSF54373">
    <property type="entry name" value="FAD-linked reductases, C-terminal domain"/>
    <property type="match status" value="1"/>
</dbReference>
<comment type="similarity">
    <text evidence="1">Belongs to the paxM FAD-dependent monooxygenase family.</text>
</comment>
<feature type="transmembrane region" description="Helical" evidence="6">
    <location>
        <begin position="6"/>
        <end position="25"/>
    </location>
</feature>
<keyword evidence="3" id="KW-0274">FAD</keyword>
<evidence type="ECO:0000256" key="3">
    <source>
        <dbReference type="ARBA" id="ARBA00022827"/>
    </source>
</evidence>
<dbReference type="GO" id="GO:0004497">
    <property type="term" value="F:monooxygenase activity"/>
    <property type="evidence" value="ECO:0007669"/>
    <property type="project" value="UniProtKB-KW"/>
</dbReference>
<evidence type="ECO:0000256" key="1">
    <source>
        <dbReference type="ARBA" id="ARBA00007992"/>
    </source>
</evidence>
<gene>
    <name evidence="8" type="ORF">FZEAL_2479</name>
</gene>
<reference evidence="8" key="1">
    <citation type="journal article" date="2020" name="BMC Genomics">
        <title>Correction to: Identification and distribution of gene clusters required for synthesis of sphingolipid metabolism inhibitors in diverse species of the filamentous fungus Fusarium.</title>
        <authorList>
            <person name="Kim H.S."/>
            <person name="Lohmar J.M."/>
            <person name="Busman M."/>
            <person name="Brown D.W."/>
            <person name="Naumann T.A."/>
            <person name="Divon H.H."/>
            <person name="Lysoe E."/>
            <person name="Uhlig S."/>
            <person name="Proctor R.H."/>
        </authorList>
    </citation>
    <scope>NUCLEOTIDE SEQUENCE</scope>
    <source>
        <strain evidence="8">NRRL 22465</strain>
    </source>
</reference>
<evidence type="ECO:0000259" key="7">
    <source>
        <dbReference type="Pfam" id="PF01494"/>
    </source>
</evidence>
<dbReference type="PRINTS" id="PR00420">
    <property type="entry name" value="RNGMNOXGNASE"/>
</dbReference>
<feature type="domain" description="FAD-binding" evidence="7">
    <location>
        <begin position="10"/>
        <end position="339"/>
    </location>
</feature>
<keyword evidence="6" id="KW-0812">Transmembrane</keyword>